<evidence type="ECO:0000259" key="4">
    <source>
        <dbReference type="Pfam" id="PF22124"/>
    </source>
</evidence>
<dbReference type="InterPro" id="IPR054363">
    <property type="entry name" value="GH95_cat"/>
</dbReference>
<evidence type="ECO:0000313" key="5">
    <source>
        <dbReference type="EMBL" id="GAA5210947.1"/>
    </source>
</evidence>
<evidence type="ECO:0000259" key="2">
    <source>
        <dbReference type="Pfam" id="PF14498"/>
    </source>
</evidence>
<proteinExistence type="predicted"/>
<comment type="caution">
    <text evidence="5">The sequence shown here is derived from an EMBL/GenBank/DDBJ whole genome shotgun (WGS) entry which is preliminary data.</text>
</comment>
<sequence length="772" mass="82720">MTSRTGFTSTSRATRWDEGLMVGTGATGAALFAHDEHHVVALAHERFFVPTGPVIPPPDAAGTLPALRTLLDQGPLDEAGTAAAETMMREAWARVGHDGRMLNADPLLPVGWLHLVPEAGTRAHHYRRSVDWPVGRAVVQWDDERGHHEIAVQAHREDDRISVTLTSSPSFTGSLRLGPPEASRSAASSPAAVDRSSLVRSTPAGEGRGLRLITESTTGAKGLPRATVAVTVRAHDGTVTATGTTVRIEAATTVTLDVTVATELDPDAPQLPDRPRGDHADLFGRSTLDLGSRDTRTVEEIRADPDSGLALVELAYAAGRNTVISATGALPPTLQGVWAGSLAPEWGSDFTLNGNVQNGSCAALWSTGTPELLHGLFDLVEAVRPHLETNARSLFGAPGVLIPAHMTTHGYANHFSAAYPHQYWIGGAAWILRFAWDYAAAAGDRAFLLQRAWPLAQDVMAFYEHTLRPDAEGVLHAAPSYSPENTPAEHHSAITVDATSEIMMVADAAELAARIARLAGDGQSGARWREWAKRLPPPRIAPDGQLAEWLDPRFPDNAAHRHASHLYAFWYGQSQYFPAELKDAARESVRTRLAWRAQDPTAPPGHMEMAFGLVQLGLAAAAVGDADAALQCVEWLARDHVRSNMMPTHDADTLFNTDAAGGLPALVAAMLVGGDESVLALLPALPAAWPTGRVTGLRARGGVIIERLSWTPRALELDVSGVPDSDWSRPSPDLAIRLPWEASQATLDGLPMGSDLSFTPAPGHTQRLRFHR</sequence>
<dbReference type="Proteomes" id="UP001499878">
    <property type="component" value="Unassembled WGS sequence"/>
</dbReference>
<evidence type="ECO:0000256" key="1">
    <source>
        <dbReference type="SAM" id="MobiDB-lite"/>
    </source>
</evidence>
<feature type="compositionally biased region" description="Basic and acidic residues" evidence="1">
    <location>
        <begin position="273"/>
        <end position="282"/>
    </location>
</feature>
<organism evidence="5 6">
    <name type="scientific">Streptomyces thinghirensis</name>
    <dbReference type="NCBI Taxonomy" id="551547"/>
    <lineage>
        <taxon>Bacteria</taxon>
        <taxon>Bacillati</taxon>
        <taxon>Actinomycetota</taxon>
        <taxon>Actinomycetes</taxon>
        <taxon>Kitasatosporales</taxon>
        <taxon>Streptomycetaceae</taxon>
        <taxon>Streptomyces</taxon>
    </lineage>
</organism>
<feature type="compositionally biased region" description="Polar residues" evidence="1">
    <location>
        <begin position="163"/>
        <end position="173"/>
    </location>
</feature>
<gene>
    <name evidence="5" type="ORF">GCM10023323_40610</name>
</gene>
<keyword evidence="6" id="KW-1185">Reference proteome</keyword>
<reference evidence="6" key="1">
    <citation type="journal article" date="2019" name="Int. J. Syst. Evol. Microbiol.">
        <title>The Global Catalogue of Microorganisms (GCM) 10K type strain sequencing project: providing services to taxonomists for standard genome sequencing and annotation.</title>
        <authorList>
            <consortium name="The Broad Institute Genomics Platform"/>
            <consortium name="The Broad Institute Genome Sequencing Center for Infectious Disease"/>
            <person name="Wu L."/>
            <person name="Ma J."/>
        </authorList>
    </citation>
    <scope>NUCLEOTIDE SEQUENCE [LARGE SCALE GENOMIC DNA]</scope>
    <source>
        <strain evidence="6">JCM 18306</strain>
    </source>
</reference>
<dbReference type="PANTHER" id="PTHR31084">
    <property type="entry name" value="ALPHA-L-FUCOSIDASE 2"/>
    <property type="match status" value="1"/>
</dbReference>
<dbReference type="InterPro" id="IPR008928">
    <property type="entry name" value="6-hairpin_glycosidase_sf"/>
</dbReference>
<feature type="region of interest" description="Disordered" evidence="1">
    <location>
        <begin position="161"/>
        <end position="211"/>
    </location>
</feature>
<feature type="compositionally biased region" description="Low complexity" evidence="1">
    <location>
        <begin position="182"/>
        <end position="196"/>
    </location>
</feature>
<name>A0ABP9T7V2_9ACTN</name>
<feature type="region of interest" description="Disordered" evidence="1">
    <location>
        <begin position="265"/>
        <end position="284"/>
    </location>
</feature>
<dbReference type="SUPFAM" id="SSF48208">
    <property type="entry name" value="Six-hairpin glycosidases"/>
    <property type="match status" value="1"/>
</dbReference>
<dbReference type="InterPro" id="IPR049053">
    <property type="entry name" value="AFCA-like_C"/>
</dbReference>
<dbReference type="Pfam" id="PF21307">
    <property type="entry name" value="Glyco_hydro_95_C"/>
    <property type="match status" value="1"/>
</dbReference>
<dbReference type="Pfam" id="PF14498">
    <property type="entry name" value="Glyco_hyd_65N_2"/>
    <property type="match status" value="1"/>
</dbReference>
<dbReference type="InterPro" id="IPR012341">
    <property type="entry name" value="6hp_glycosidase-like_sf"/>
</dbReference>
<feature type="domain" description="Glycosyl hydrolase family 95 N-terminal" evidence="2">
    <location>
        <begin position="9"/>
        <end position="265"/>
    </location>
</feature>
<dbReference type="Gene3D" id="1.50.10.10">
    <property type="match status" value="1"/>
</dbReference>
<evidence type="ECO:0000259" key="3">
    <source>
        <dbReference type="Pfam" id="PF21307"/>
    </source>
</evidence>
<dbReference type="EMBL" id="BAABJR010000009">
    <property type="protein sequence ID" value="GAA5210947.1"/>
    <property type="molecule type" value="Genomic_DNA"/>
</dbReference>
<feature type="domain" description="Alpha fucosidase A-like C-terminal" evidence="3">
    <location>
        <begin position="677"/>
        <end position="714"/>
    </location>
</feature>
<feature type="region of interest" description="Disordered" evidence="1">
    <location>
        <begin position="751"/>
        <end position="772"/>
    </location>
</feature>
<evidence type="ECO:0000313" key="6">
    <source>
        <dbReference type="Proteomes" id="UP001499878"/>
    </source>
</evidence>
<dbReference type="GO" id="GO:0016787">
    <property type="term" value="F:hydrolase activity"/>
    <property type="evidence" value="ECO:0007669"/>
    <property type="project" value="UniProtKB-KW"/>
</dbReference>
<dbReference type="PANTHER" id="PTHR31084:SF0">
    <property type="entry name" value="ALPHA-L-FUCOSIDASE 2"/>
    <property type="match status" value="1"/>
</dbReference>
<protein>
    <submittedName>
        <fullName evidence="5">Glycoside hydrolase N-terminal domain-containing protein</fullName>
    </submittedName>
</protein>
<feature type="domain" description="Glycosyl hydrolase family 95 catalytic" evidence="4">
    <location>
        <begin position="276"/>
        <end position="671"/>
    </location>
</feature>
<keyword evidence="5" id="KW-0378">Hydrolase</keyword>
<dbReference type="RefSeq" id="WP_345632291.1">
    <property type="nucleotide sequence ID" value="NZ_BAABJR010000009.1"/>
</dbReference>
<dbReference type="Pfam" id="PF22124">
    <property type="entry name" value="Glyco_hydro_95_cat"/>
    <property type="match status" value="1"/>
</dbReference>
<accession>A0ABP9T7V2</accession>
<dbReference type="InterPro" id="IPR027414">
    <property type="entry name" value="GH95_N_dom"/>
</dbReference>